<dbReference type="Pfam" id="PF00225">
    <property type="entry name" value="Kinesin"/>
    <property type="match status" value="1"/>
</dbReference>
<organism evidence="12 13">
    <name type="scientific">Marchantia polymorpha subsp. ruderalis</name>
    <dbReference type="NCBI Taxonomy" id="1480154"/>
    <lineage>
        <taxon>Eukaryota</taxon>
        <taxon>Viridiplantae</taxon>
        <taxon>Streptophyta</taxon>
        <taxon>Embryophyta</taxon>
        <taxon>Marchantiophyta</taxon>
        <taxon>Marchantiopsida</taxon>
        <taxon>Marchantiidae</taxon>
        <taxon>Marchantiales</taxon>
        <taxon>Marchantiaceae</taxon>
        <taxon>Marchantia</taxon>
    </lineage>
</organism>
<dbReference type="PANTHER" id="PTHR47968:SF29">
    <property type="entry name" value="KINESIN-LIKE PROTEIN"/>
    <property type="match status" value="1"/>
</dbReference>
<protein>
    <recommendedName>
        <fullName evidence="7">Kinesin-like protein KIN-8B</fullName>
    </recommendedName>
</protein>
<dbReference type="GO" id="GO:0003777">
    <property type="term" value="F:microtubule motor activity"/>
    <property type="evidence" value="ECO:0007669"/>
    <property type="project" value="InterPro"/>
</dbReference>
<name>A0A176VSC2_MARPO</name>
<evidence type="ECO:0000256" key="9">
    <source>
        <dbReference type="SAM" id="Coils"/>
    </source>
</evidence>
<evidence type="ECO:0000256" key="8">
    <source>
        <dbReference type="PROSITE-ProRule" id="PRU00283"/>
    </source>
</evidence>
<feature type="region of interest" description="Disordered" evidence="10">
    <location>
        <begin position="781"/>
        <end position="895"/>
    </location>
</feature>
<evidence type="ECO:0000259" key="11">
    <source>
        <dbReference type="PROSITE" id="PS50067"/>
    </source>
</evidence>
<evidence type="ECO:0000256" key="7">
    <source>
        <dbReference type="ARBA" id="ARBA00068376"/>
    </source>
</evidence>
<dbReference type="PRINTS" id="PR00380">
    <property type="entry name" value="KINESINHEAVY"/>
</dbReference>
<evidence type="ECO:0000256" key="4">
    <source>
        <dbReference type="ARBA" id="ARBA00023054"/>
    </source>
</evidence>
<dbReference type="GO" id="GO:0005524">
    <property type="term" value="F:ATP binding"/>
    <property type="evidence" value="ECO:0007669"/>
    <property type="project" value="UniProtKB-UniRule"/>
</dbReference>
<dbReference type="InterPro" id="IPR001752">
    <property type="entry name" value="Kinesin_motor_dom"/>
</dbReference>
<dbReference type="EMBL" id="LVLJ01002791">
    <property type="protein sequence ID" value="OAE23710.1"/>
    <property type="molecule type" value="Genomic_DNA"/>
</dbReference>
<evidence type="ECO:0000256" key="6">
    <source>
        <dbReference type="ARBA" id="ARBA00060769"/>
    </source>
</evidence>
<comment type="caution">
    <text evidence="12">The sequence shown here is derived from an EMBL/GenBank/DDBJ whole genome shotgun (WGS) entry which is preliminary data.</text>
</comment>
<dbReference type="FunFam" id="3.40.850.10:FF:000056">
    <property type="entry name" value="Kinesin-like protein"/>
    <property type="match status" value="1"/>
</dbReference>
<comment type="similarity">
    <text evidence="6">Belongs to the TRAFAC class myosin-kinesin ATPase superfamily. Kinesin family. KIN-8 subfamily.</text>
</comment>
<feature type="compositionally biased region" description="Polar residues" evidence="10">
    <location>
        <begin position="654"/>
        <end position="669"/>
    </location>
</feature>
<proteinExistence type="inferred from homology"/>
<feature type="region of interest" description="Disordered" evidence="10">
    <location>
        <begin position="650"/>
        <end position="672"/>
    </location>
</feature>
<dbReference type="GO" id="GO:0005874">
    <property type="term" value="C:microtubule"/>
    <property type="evidence" value="ECO:0007669"/>
    <property type="project" value="UniProtKB-KW"/>
</dbReference>
<feature type="domain" description="Kinesin motor" evidence="11">
    <location>
        <begin position="16"/>
        <end position="399"/>
    </location>
</feature>
<keyword evidence="3 8" id="KW-0067">ATP-binding</keyword>
<keyword evidence="13" id="KW-1185">Reference proteome</keyword>
<dbReference type="PROSITE" id="PS50067">
    <property type="entry name" value="KINESIN_MOTOR_2"/>
    <property type="match status" value="1"/>
</dbReference>
<evidence type="ECO:0000313" key="12">
    <source>
        <dbReference type="EMBL" id="OAE23710.1"/>
    </source>
</evidence>
<dbReference type="SUPFAM" id="SSF52540">
    <property type="entry name" value="P-loop containing nucleoside triphosphate hydrolases"/>
    <property type="match status" value="1"/>
</dbReference>
<keyword evidence="5 8" id="KW-0505">Motor protein</keyword>
<keyword evidence="2 8" id="KW-0547">Nucleotide-binding</keyword>
<dbReference type="Gene3D" id="3.40.850.10">
    <property type="entry name" value="Kinesin motor domain"/>
    <property type="match status" value="1"/>
</dbReference>
<dbReference type="PROSITE" id="PS00411">
    <property type="entry name" value="KINESIN_MOTOR_1"/>
    <property type="match status" value="1"/>
</dbReference>
<dbReference type="InterPro" id="IPR036961">
    <property type="entry name" value="Kinesin_motor_dom_sf"/>
</dbReference>
<gene>
    <name evidence="12" type="ORF">AXG93_2253s1210</name>
</gene>
<dbReference type="InterPro" id="IPR027640">
    <property type="entry name" value="Kinesin-like_fam"/>
</dbReference>
<feature type="compositionally biased region" description="Basic and acidic residues" evidence="10">
    <location>
        <begin position="886"/>
        <end position="895"/>
    </location>
</feature>
<dbReference type="InterPro" id="IPR027417">
    <property type="entry name" value="P-loop_NTPase"/>
</dbReference>
<keyword evidence="4 9" id="KW-0175">Coiled coil</keyword>
<feature type="compositionally biased region" description="Basic and acidic residues" evidence="10">
    <location>
        <begin position="834"/>
        <end position="859"/>
    </location>
</feature>
<evidence type="ECO:0000256" key="1">
    <source>
        <dbReference type="ARBA" id="ARBA00022701"/>
    </source>
</evidence>
<feature type="binding site" evidence="8">
    <location>
        <begin position="156"/>
        <end position="163"/>
    </location>
    <ligand>
        <name>ATP</name>
        <dbReference type="ChEBI" id="CHEBI:30616"/>
    </ligand>
</feature>
<dbReference type="AlphaFoldDB" id="A0A176VSC2"/>
<dbReference type="InterPro" id="IPR019821">
    <property type="entry name" value="Kinesin_motor_CS"/>
</dbReference>
<evidence type="ECO:0000256" key="5">
    <source>
        <dbReference type="ARBA" id="ARBA00023175"/>
    </source>
</evidence>
<dbReference type="GO" id="GO:0007018">
    <property type="term" value="P:microtubule-based movement"/>
    <property type="evidence" value="ECO:0007669"/>
    <property type="project" value="InterPro"/>
</dbReference>
<evidence type="ECO:0000256" key="2">
    <source>
        <dbReference type="ARBA" id="ARBA00022741"/>
    </source>
</evidence>
<evidence type="ECO:0000256" key="10">
    <source>
        <dbReference type="SAM" id="MobiDB-lite"/>
    </source>
</evidence>
<evidence type="ECO:0000313" key="13">
    <source>
        <dbReference type="Proteomes" id="UP000077202"/>
    </source>
</evidence>
<keyword evidence="1" id="KW-0493">Microtubule</keyword>
<reference evidence="12" key="1">
    <citation type="submission" date="2016-03" db="EMBL/GenBank/DDBJ databases">
        <title>Mechanisms controlling the formation of the plant cell surface in tip-growing cells are functionally conserved among land plants.</title>
        <authorList>
            <person name="Honkanen S."/>
            <person name="Jones V.A."/>
            <person name="Morieri G."/>
            <person name="Champion C."/>
            <person name="Hetherington A.J."/>
            <person name="Kelly S."/>
            <person name="Saint-Marcoux D."/>
            <person name="Proust H."/>
            <person name="Prescott H."/>
            <person name="Dolan L."/>
        </authorList>
    </citation>
    <scope>NUCLEOTIDE SEQUENCE [LARGE SCALE GENOMIC DNA]</scope>
    <source>
        <tissue evidence="12">Whole gametophyte</tissue>
    </source>
</reference>
<dbReference type="SMART" id="SM00129">
    <property type="entry name" value="KISc"/>
    <property type="match status" value="1"/>
</dbReference>
<feature type="coiled-coil region" evidence="9">
    <location>
        <begin position="414"/>
        <end position="448"/>
    </location>
</feature>
<accession>A0A176VSC2</accession>
<evidence type="ECO:0000256" key="3">
    <source>
        <dbReference type="ARBA" id="ARBA00022840"/>
    </source>
</evidence>
<dbReference type="PANTHER" id="PTHR47968">
    <property type="entry name" value="CENTROMERE PROTEIN E"/>
    <property type="match status" value="1"/>
</dbReference>
<dbReference type="GO" id="GO:0008017">
    <property type="term" value="F:microtubule binding"/>
    <property type="evidence" value="ECO:0007669"/>
    <property type="project" value="InterPro"/>
</dbReference>
<dbReference type="Proteomes" id="UP000077202">
    <property type="component" value="Unassembled WGS sequence"/>
</dbReference>
<sequence>MMMRTIRAPESKQATTLLVAVRCRPITHREKDKSRDILRVVDDKVRNSDPHLCARRKIDVVECKPSFQLVSHDHFTEVLWPAISKDVVSGQVVVVLDPDTQKEYLDRVQGRSKEKKYAFDIAFGASATNQDVYRITVGSMVEGVVRGLNATVFAYGATGSGKTHTMAGTPEDPGLMVLSLQAIFGLIVKQEAEHEFDVTCSYLEVYNEVIYDLLEPRSGHLELREDPDQGITVAGLKRIQVSSAEKILELLNQGNARRKTESTDANATSSRSHAVLEIVVKRKQRNTYRAQVLRGKLALVDLAGSERASETNNAGQKLRDGANINRSLLALANCINALGKTQKKGLAYVPYRNSKLTRLLKDGLSGNSRTVMVATVSSGDDQYHQTINTLKYADRAKEIKTHIQMNVGTVDAHVADYQRMIDNLQVEVSQLRRELAEKETQLSARTSEKTADDELSWLDVLSHDINENVEERINLQKALFELEDTNLHNRAELQQLDELIAEGQWPQSIGKDTAKLEELSNRRKVVLDNIRDNDEAGSHYRQDIEQNEAQRKQLQRMIDEAISSDRNKTFLRILSQYRLLGMTNMELQFQMAVRDQIIHDQREALNNLWLVLECSGLNRNQILKIAAQQGIMIEEGIMPPARGLVPVSPAPTLHKQQNMTTSGPLTTTGPRYPNPNPDLALAKENRAWCDTIVRSESELPAGSPRTPNRDGWRNVRAVDNSYGSNMQVWNNSERVTNPRSKFQDRTVDVDGILSGDGSVYSSGCHYNIGCHTPEKLRRIKTPGSVDSRYSVRGRPTSMGQDQCNGCIVTRGRSPPMVFGPPEDLSPTWQKRRPRSAESRTRQKWGEDRGDERETDREDTAGVDAGSELSDTEEDPDNRDCWTGTTRPDKASALDNDMLRKELSRLDSELQDLKRGIDVSSTMQWSSSVTRSSVSPTEADIAHNRRLSVPLYSGVTKSLAHSTPSGFANGHAAIHSNGGSNGHIYQAAPTYLTSPTGAWDRRSSWGRRESLDSGLNMGLDANGPRVSAFGSAELLDGHPSLVPKMKVIIDRRKSKIENTPAMTRQMWPRHISEWK</sequence>